<evidence type="ECO:0000313" key="2">
    <source>
        <dbReference type="Proteomes" id="UP001203761"/>
    </source>
</evidence>
<evidence type="ECO:0000313" key="1">
    <source>
        <dbReference type="EMBL" id="MCL6422494.1"/>
    </source>
</evidence>
<proteinExistence type="predicted"/>
<dbReference type="EMBL" id="JAKNCJ010000001">
    <property type="protein sequence ID" value="MCL6422494.1"/>
    <property type="molecule type" value="Genomic_DNA"/>
</dbReference>
<reference evidence="1" key="1">
    <citation type="submission" date="2022-02" db="EMBL/GenBank/DDBJ databases">
        <authorList>
            <person name="Lee M."/>
            <person name="Kim S.-J."/>
            <person name="Jung M.-Y."/>
        </authorList>
    </citation>
    <scope>NUCLEOTIDE SEQUENCE</scope>
    <source>
        <strain evidence="1">JHP9</strain>
    </source>
</reference>
<name>A0ABT0QZL6_9MICO</name>
<protein>
    <submittedName>
        <fullName evidence="1">Cytochrome c biogenesis protein ResB</fullName>
    </submittedName>
</protein>
<dbReference type="Proteomes" id="UP001203761">
    <property type="component" value="Unassembled WGS sequence"/>
</dbReference>
<sequence>MVGVGAQFGAVRLLLTCDGPTARALTDACLREQGWRGKRRADGAVVYERGSLRRTLLLGALAGKRFHVRLVVHALSVKNRAAGAGSVVELRVGEHVGWALGGMLGIQHARVAAHEAVAALEREFSQRGVLAGAR</sequence>
<comment type="caution">
    <text evidence="1">The sequence shown here is derived from an EMBL/GenBank/DDBJ whole genome shotgun (WGS) entry which is preliminary data.</text>
</comment>
<keyword evidence="2" id="KW-1185">Reference proteome</keyword>
<organism evidence="1 2">
    <name type="scientific">Brachybacterium equifaecis</name>
    <dbReference type="NCBI Taxonomy" id="2910770"/>
    <lineage>
        <taxon>Bacteria</taxon>
        <taxon>Bacillati</taxon>
        <taxon>Actinomycetota</taxon>
        <taxon>Actinomycetes</taxon>
        <taxon>Micrococcales</taxon>
        <taxon>Dermabacteraceae</taxon>
        <taxon>Brachybacterium</taxon>
    </lineage>
</organism>
<accession>A0ABT0QZL6</accession>
<dbReference type="RefSeq" id="WP_249736591.1">
    <property type="nucleotide sequence ID" value="NZ_JAKNCJ010000001.1"/>
</dbReference>
<gene>
    <name evidence="1" type="ORF">Bequi_03690</name>
</gene>